<keyword evidence="2" id="KW-1185">Reference proteome</keyword>
<evidence type="ECO:0000313" key="1">
    <source>
        <dbReference type="EMBL" id="GBG08038.1"/>
    </source>
</evidence>
<proteinExistence type="predicted"/>
<dbReference type="AlphaFoldDB" id="A0A2R5ESM2"/>
<sequence length="124" mass="14073">MEMNINVSDWVHGRTSDGEMVYGFVESMDVLQGLVALHVVKSDNEERVGRPVRVRLATIKPVSDSALTDLRHADELIDLALATWDEEWFMELTTSNSGKERKRQKHEAIIQTAPPVNRLGKFIQ</sequence>
<organism evidence="1 2">
    <name type="scientific">Paenibacillus agaridevorans</name>
    <dbReference type="NCBI Taxonomy" id="171404"/>
    <lineage>
        <taxon>Bacteria</taxon>
        <taxon>Bacillati</taxon>
        <taxon>Bacillota</taxon>
        <taxon>Bacilli</taxon>
        <taxon>Bacillales</taxon>
        <taxon>Paenibacillaceae</taxon>
        <taxon>Paenibacillus</taxon>
    </lineage>
</organism>
<accession>A0A2R5ESM2</accession>
<name>A0A2R5ESM2_9BACL</name>
<dbReference type="EMBL" id="BDQX01000129">
    <property type="protein sequence ID" value="GBG08038.1"/>
    <property type="molecule type" value="Genomic_DNA"/>
</dbReference>
<dbReference type="Proteomes" id="UP000245202">
    <property type="component" value="Unassembled WGS sequence"/>
</dbReference>
<gene>
    <name evidence="1" type="ORF">PAT3040_02605</name>
</gene>
<evidence type="ECO:0000313" key="2">
    <source>
        <dbReference type="Proteomes" id="UP000245202"/>
    </source>
</evidence>
<reference evidence="1 2" key="1">
    <citation type="submission" date="2017-08" db="EMBL/GenBank/DDBJ databases">
        <title>Substantial Increase in Enzyme Production by Combined Drug-Resistance Mutations in Paenibacillus agaridevorans.</title>
        <authorList>
            <person name="Tanaka Y."/>
            <person name="Funane K."/>
            <person name="Hosaka T."/>
            <person name="Shiwa Y."/>
            <person name="Fujita N."/>
            <person name="Miyazaki T."/>
            <person name="Yoshikawa H."/>
            <person name="Murakami K."/>
            <person name="Kasahara K."/>
            <person name="Inaoka T."/>
            <person name="Hiraga Y."/>
            <person name="Ochi K."/>
        </authorList>
    </citation>
    <scope>NUCLEOTIDE SEQUENCE [LARGE SCALE GENOMIC DNA]</scope>
    <source>
        <strain evidence="1 2">T-3040</strain>
    </source>
</reference>
<evidence type="ECO:0008006" key="3">
    <source>
        <dbReference type="Google" id="ProtNLM"/>
    </source>
</evidence>
<comment type="caution">
    <text evidence="1">The sequence shown here is derived from an EMBL/GenBank/DDBJ whole genome shotgun (WGS) entry which is preliminary data.</text>
</comment>
<protein>
    <recommendedName>
        <fullName evidence="3">IDEAL domain-containing protein</fullName>
    </recommendedName>
</protein>